<feature type="compositionally biased region" description="Basic and acidic residues" evidence="1">
    <location>
        <begin position="16"/>
        <end position="36"/>
    </location>
</feature>
<dbReference type="Proteomes" id="UP000243499">
    <property type="component" value="Chromosome 5"/>
</dbReference>
<organism evidence="2">
    <name type="scientific">Panicum hallii</name>
    <dbReference type="NCBI Taxonomy" id="206008"/>
    <lineage>
        <taxon>Eukaryota</taxon>
        <taxon>Viridiplantae</taxon>
        <taxon>Streptophyta</taxon>
        <taxon>Embryophyta</taxon>
        <taxon>Tracheophyta</taxon>
        <taxon>Spermatophyta</taxon>
        <taxon>Magnoliopsida</taxon>
        <taxon>Liliopsida</taxon>
        <taxon>Poales</taxon>
        <taxon>Poaceae</taxon>
        <taxon>PACMAD clade</taxon>
        <taxon>Panicoideae</taxon>
        <taxon>Panicodae</taxon>
        <taxon>Paniceae</taxon>
        <taxon>Panicinae</taxon>
        <taxon>Panicum</taxon>
        <taxon>Panicum sect. Panicum</taxon>
    </lineage>
</organism>
<evidence type="ECO:0000256" key="1">
    <source>
        <dbReference type="SAM" id="MobiDB-lite"/>
    </source>
</evidence>
<gene>
    <name evidence="2" type="ORF">PAHAL_5G283500</name>
</gene>
<dbReference type="EMBL" id="CM008050">
    <property type="protein sequence ID" value="PVH38538.1"/>
    <property type="molecule type" value="Genomic_DNA"/>
</dbReference>
<name>A0A2T8ILI5_9POAL</name>
<proteinExistence type="predicted"/>
<accession>A0A2T8ILI5</accession>
<protein>
    <submittedName>
        <fullName evidence="2">Uncharacterized protein</fullName>
    </submittedName>
</protein>
<dbReference type="AlphaFoldDB" id="A0A2T8ILI5"/>
<feature type="compositionally biased region" description="Basic and acidic residues" evidence="1">
    <location>
        <begin position="45"/>
        <end position="60"/>
    </location>
</feature>
<reference evidence="2" key="1">
    <citation type="submission" date="2018-04" db="EMBL/GenBank/DDBJ databases">
        <title>WGS assembly of Panicum hallii.</title>
        <authorList>
            <person name="Lovell J."/>
            <person name="Jenkins J."/>
            <person name="Lowry D."/>
            <person name="Mamidi S."/>
            <person name="Sreedasyam A."/>
            <person name="Weng X."/>
            <person name="Barry K."/>
            <person name="Bonette J."/>
            <person name="Campitelli B."/>
            <person name="Daum C."/>
            <person name="Gordon S."/>
            <person name="Gould B."/>
            <person name="Lipzen A."/>
            <person name="Macqueen A."/>
            <person name="Palacio-Mejia J."/>
            <person name="Plott C."/>
            <person name="Shakirov E."/>
            <person name="Shu S."/>
            <person name="Yoshinaga Y."/>
            <person name="Zane M."/>
            <person name="Rokhsar D."/>
            <person name="Grimwood J."/>
            <person name="Schmutz J."/>
            <person name="Juenger T."/>
        </authorList>
    </citation>
    <scope>NUCLEOTIDE SEQUENCE [LARGE SCALE GENOMIC DNA]</scope>
    <source>
        <strain evidence="2">FIL2</strain>
    </source>
</reference>
<dbReference type="Gramene" id="PVH38538">
    <property type="protein sequence ID" value="PVH38538"/>
    <property type="gene ID" value="PAHAL_5G283500"/>
</dbReference>
<sequence>MDRSKNQREGDDDDWEGRGAVDEGPRERRDWGATRAERRRCGRRHSVDADGRREAGDRRGTAPSYTRIGELGYLTTQSGSH</sequence>
<evidence type="ECO:0000313" key="2">
    <source>
        <dbReference type="EMBL" id="PVH38538.1"/>
    </source>
</evidence>
<feature type="region of interest" description="Disordered" evidence="1">
    <location>
        <begin position="1"/>
        <end position="81"/>
    </location>
</feature>